<reference evidence="4" key="3">
    <citation type="submission" date="2025-08" db="UniProtKB">
        <authorList>
            <consortium name="Ensembl"/>
        </authorList>
    </citation>
    <scope>IDENTIFICATION</scope>
</reference>
<dbReference type="GO" id="GO:0045121">
    <property type="term" value="C:membrane raft"/>
    <property type="evidence" value="ECO:0007669"/>
    <property type="project" value="TreeGrafter"/>
</dbReference>
<dbReference type="GeneID" id="113006670"/>
<feature type="signal peptide" evidence="2">
    <location>
        <begin position="1"/>
        <end position="23"/>
    </location>
</feature>
<dbReference type="Ensembl" id="ENSACLT00000061209.1">
    <property type="protein sequence ID" value="ENSACLP00000062876.1"/>
    <property type="gene ID" value="ENSACLG00000003751.2"/>
</dbReference>
<evidence type="ECO:0000256" key="1">
    <source>
        <dbReference type="SAM" id="Phobius"/>
    </source>
</evidence>
<evidence type="ECO:0000256" key="2">
    <source>
        <dbReference type="SAM" id="SignalP"/>
    </source>
</evidence>
<dbReference type="SMART" id="SM00409">
    <property type="entry name" value="IG"/>
    <property type="match status" value="1"/>
</dbReference>
<dbReference type="GO" id="GO:0042110">
    <property type="term" value="P:T cell activation"/>
    <property type="evidence" value="ECO:0007669"/>
    <property type="project" value="TreeGrafter"/>
</dbReference>
<dbReference type="GO" id="GO:1990782">
    <property type="term" value="F:protein tyrosine kinase binding"/>
    <property type="evidence" value="ECO:0007669"/>
    <property type="project" value="TreeGrafter"/>
</dbReference>
<evidence type="ECO:0000313" key="4">
    <source>
        <dbReference type="Ensembl" id="ENSACLP00000062876.1"/>
    </source>
</evidence>
<dbReference type="InterPro" id="IPR013783">
    <property type="entry name" value="Ig-like_fold"/>
</dbReference>
<reference evidence="4" key="4">
    <citation type="submission" date="2025-09" db="UniProtKB">
        <authorList>
            <consortium name="Ensembl"/>
        </authorList>
    </citation>
    <scope>IDENTIFICATION</scope>
</reference>
<keyword evidence="1" id="KW-0812">Transmembrane</keyword>
<dbReference type="GO" id="GO:0070374">
    <property type="term" value="P:positive regulation of ERK1 and ERK2 cascade"/>
    <property type="evidence" value="ECO:0007669"/>
    <property type="project" value="TreeGrafter"/>
</dbReference>
<keyword evidence="2" id="KW-0732">Signal</keyword>
<dbReference type="InterPro" id="IPR007110">
    <property type="entry name" value="Ig-like_dom"/>
</dbReference>
<keyword evidence="5" id="KW-1185">Reference proteome</keyword>
<dbReference type="PANTHER" id="PTHR11422:SF5">
    <property type="entry name" value="DIVERSE IMMUNOGLOBULIN DOMAIN-CONTAINING PROTEIN 1.1 ISOFORM X1-RELATED"/>
    <property type="match status" value="1"/>
</dbReference>
<accession>A0AAX7UCB3</accession>
<name>A0AAX7UCB3_ASTCA</name>
<feature type="transmembrane region" description="Helical" evidence="1">
    <location>
        <begin position="312"/>
        <end position="336"/>
    </location>
</feature>
<organism evidence="4 5">
    <name type="scientific">Astatotilapia calliptera</name>
    <name type="common">Eastern happy</name>
    <name type="synonym">Chromis callipterus</name>
    <dbReference type="NCBI Taxonomy" id="8154"/>
    <lineage>
        <taxon>Eukaryota</taxon>
        <taxon>Metazoa</taxon>
        <taxon>Chordata</taxon>
        <taxon>Craniata</taxon>
        <taxon>Vertebrata</taxon>
        <taxon>Euteleostomi</taxon>
        <taxon>Actinopterygii</taxon>
        <taxon>Neopterygii</taxon>
        <taxon>Teleostei</taxon>
        <taxon>Neoteleostei</taxon>
        <taxon>Acanthomorphata</taxon>
        <taxon>Ovalentaria</taxon>
        <taxon>Cichlomorphae</taxon>
        <taxon>Cichliformes</taxon>
        <taxon>Cichlidae</taxon>
        <taxon>African cichlids</taxon>
        <taxon>Pseudocrenilabrinae</taxon>
        <taxon>Haplochromini</taxon>
        <taxon>Astatotilapia</taxon>
    </lineage>
</organism>
<feature type="chain" id="PRO_5044281053" description="Ig-like domain-containing protein" evidence="2">
    <location>
        <begin position="24"/>
        <end position="370"/>
    </location>
</feature>
<dbReference type="GeneTree" id="ENSGT00930000151352"/>
<feature type="domain" description="Ig-like" evidence="3">
    <location>
        <begin position="31"/>
        <end position="108"/>
    </location>
</feature>
<dbReference type="PROSITE" id="PS50835">
    <property type="entry name" value="IG_LIKE"/>
    <property type="match status" value="2"/>
</dbReference>
<reference evidence="4 5" key="1">
    <citation type="submission" date="2018-05" db="EMBL/GenBank/DDBJ databases">
        <authorList>
            <person name="Datahose"/>
        </authorList>
    </citation>
    <scope>NUCLEOTIDE SEQUENCE</scope>
</reference>
<dbReference type="Pfam" id="PF07686">
    <property type="entry name" value="V-set"/>
    <property type="match status" value="1"/>
</dbReference>
<evidence type="ECO:0000313" key="5">
    <source>
        <dbReference type="Proteomes" id="UP000265100"/>
    </source>
</evidence>
<feature type="domain" description="Ig-like" evidence="3">
    <location>
        <begin position="120"/>
        <end position="229"/>
    </location>
</feature>
<proteinExistence type="predicted"/>
<dbReference type="SUPFAM" id="SSF48726">
    <property type="entry name" value="Immunoglobulin"/>
    <property type="match status" value="2"/>
</dbReference>
<dbReference type="GO" id="GO:0042289">
    <property type="term" value="F:MHC class II protein binding"/>
    <property type="evidence" value="ECO:0007669"/>
    <property type="project" value="TreeGrafter"/>
</dbReference>
<dbReference type="GO" id="GO:0035723">
    <property type="term" value="P:interleukin-15-mediated signaling pathway"/>
    <property type="evidence" value="ECO:0007669"/>
    <property type="project" value="TreeGrafter"/>
</dbReference>
<sequence>MIEHKFFNISLFLLLLFSGDLSGDLSLSFTVRDGDKVTLPCENMIKNHHSCDTTTWLFTDSRGKAAVELVNLGQIKETVKSDRLSVTAECSLVIKKVTAEDVGRYTCRQFRGNPGKQQGPDAVVYLSDVIMTEQKSRDQVTLNCSVQVHGHCEHKVKWIHYSEGLNRDYSNIKTLQSSCSATVTFVNSLYSHISNSDFKCNVTTEDGKEQLFTFSPHSSGEQTNKQTITTTTVKLEITIGNTVRAGLGTKELESMEGSRKLQSNANLSSVSFFLRFLNFRMKSLRFVLCVLQRKIHFKYAFRVFFIFPGWSLYRLIIVALGLAALNAAVVIVNIWIRVGKKAQMEENTMCKDEVDDGAVNYENVQSSDEV</sequence>
<dbReference type="InterPro" id="IPR013106">
    <property type="entry name" value="Ig_V-set"/>
</dbReference>
<dbReference type="Gene3D" id="2.60.40.10">
    <property type="entry name" value="Immunoglobulins"/>
    <property type="match status" value="1"/>
</dbReference>
<dbReference type="InterPro" id="IPR036179">
    <property type="entry name" value="Ig-like_dom_sf"/>
</dbReference>
<dbReference type="AlphaFoldDB" id="A0AAX7UCB3"/>
<dbReference type="RefSeq" id="XP_025998549.1">
    <property type="nucleotide sequence ID" value="XM_026142764.1"/>
</dbReference>
<dbReference type="GO" id="GO:0009897">
    <property type="term" value="C:external side of plasma membrane"/>
    <property type="evidence" value="ECO:0007669"/>
    <property type="project" value="TreeGrafter"/>
</dbReference>
<keyword evidence="1" id="KW-0472">Membrane</keyword>
<reference evidence="5" key="2">
    <citation type="submission" date="2023-03" db="EMBL/GenBank/DDBJ databases">
        <authorList>
            <consortium name="Wellcome Sanger Institute Data Sharing"/>
        </authorList>
    </citation>
    <scope>NUCLEOTIDE SEQUENCE [LARGE SCALE GENOMIC DNA]</scope>
</reference>
<dbReference type="Proteomes" id="UP000265100">
    <property type="component" value="Chromosome 15"/>
</dbReference>
<dbReference type="PANTHER" id="PTHR11422">
    <property type="entry name" value="T-CELL SURFACE GLYCOPROTEIN CD4"/>
    <property type="match status" value="1"/>
</dbReference>
<dbReference type="InterPro" id="IPR003599">
    <property type="entry name" value="Ig_sub"/>
</dbReference>
<keyword evidence="1" id="KW-1133">Transmembrane helix</keyword>
<protein>
    <recommendedName>
        <fullName evidence="3">Ig-like domain-containing protein</fullName>
    </recommendedName>
</protein>
<evidence type="ECO:0000259" key="3">
    <source>
        <dbReference type="PROSITE" id="PS50835"/>
    </source>
</evidence>